<dbReference type="AlphaFoldDB" id="A0ABD3JSY8"/>
<accession>A0ABD3JSY8</accession>
<protein>
    <recommendedName>
        <fullName evidence="7">NAC domain-containing protein</fullName>
    </recommendedName>
</protein>
<keyword evidence="3" id="KW-0238">DNA-binding</keyword>
<dbReference type="InterPro" id="IPR003441">
    <property type="entry name" value="NAC-dom"/>
</dbReference>
<evidence type="ECO:0000256" key="2">
    <source>
        <dbReference type="ARBA" id="ARBA00023015"/>
    </source>
</evidence>
<evidence type="ECO:0000313" key="9">
    <source>
        <dbReference type="Proteomes" id="UP001634007"/>
    </source>
</evidence>
<proteinExistence type="predicted"/>
<evidence type="ECO:0000256" key="5">
    <source>
        <dbReference type="ARBA" id="ARBA00023242"/>
    </source>
</evidence>
<dbReference type="PANTHER" id="PTHR31989">
    <property type="entry name" value="NAC DOMAIN-CONTAINING PROTEIN 82-RELATED"/>
    <property type="match status" value="1"/>
</dbReference>
<keyword evidence="2" id="KW-0805">Transcription regulation</keyword>
<comment type="caution">
    <text evidence="8">The sequence shown here is derived from an EMBL/GenBank/DDBJ whole genome shotgun (WGS) entry which is preliminary data.</text>
</comment>
<evidence type="ECO:0000256" key="1">
    <source>
        <dbReference type="ARBA" id="ARBA00004123"/>
    </source>
</evidence>
<evidence type="ECO:0000256" key="6">
    <source>
        <dbReference type="SAM" id="MobiDB-lite"/>
    </source>
</evidence>
<name>A0ABD3JSY8_EUCGL</name>
<comment type="subcellular location">
    <subcellularLocation>
        <location evidence="1">Nucleus</location>
    </subcellularLocation>
</comment>
<sequence>MAGPMEARQVGYVFKPTEEQLVGHFLKKKLEGEMEKHPAIPEIYIYNWEPSELFLIYDGFSEEPSNERECYCFCAGGRQRTTPSGYWKETGRKRDIPGSGTDEPIGFKRIFVYHEGRQPRGRGTNVVNHEYHLYSDDSNSETSDRMVVCHIVNRRSRRARSAKARPARAGPQPANPGATIQPDHPMEMPIHNQSLSRI</sequence>
<keyword evidence="4" id="KW-0804">Transcription</keyword>
<feature type="compositionally biased region" description="Basic residues" evidence="6">
    <location>
        <begin position="154"/>
        <end position="166"/>
    </location>
</feature>
<dbReference type="Gene3D" id="2.170.150.80">
    <property type="entry name" value="NAC domain"/>
    <property type="match status" value="1"/>
</dbReference>
<evidence type="ECO:0000256" key="3">
    <source>
        <dbReference type="ARBA" id="ARBA00023125"/>
    </source>
</evidence>
<dbReference type="Proteomes" id="UP001634007">
    <property type="component" value="Unassembled WGS sequence"/>
</dbReference>
<dbReference type="InterPro" id="IPR036093">
    <property type="entry name" value="NAC_dom_sf"/>
</dbReference>
<keyword evidence="5" id="KW-0539">Nucleus</keyword>
<dbReference type="GO" id="GO:0005634">
    <property type="term" value="C:nucleus"/>
    <property type="evidence" value="ECO:0007669"/>
    <property type="project" value="UniProtKB-SubCell"/>
</dbReference>
<dbReference type="EMBL" id="JBJKBG010000007">
    <property type="protein sequence ID" value="KAL3730588.1"/>
    <property type="molecule type" value="Genomic_DNA"/>
</dbReference>
<feature type="region of interest" description="Disordered" evidence="6">
    <location>
        <begin position="154"/>
        <end position="198"/>
    </location>
</feature>
<organism evidence="8 9">
    <name type="scientific">Eucalyptus globulus</name>
    <name type="common">Tasmanian blue gum</name>
    <dbReference type="NCBI Taxonomy" id="34317"/>
    <lineage>
        <taxon>Eukaryota</taxon>
        <taxon>Viridiplantae</taxon>
        <taxon>Streptophyta</taxon>
        <taxon>Embryophyta</taxon>
        <taxon>Tracheophyta</taxon>
        <taxon>Spermatophyta</taxon>
        <taxon>Magnoliopsida</taxon>
        <taxon>eudicotyledons</taxon>
        <taxon>Gunneridae</taxon>
        <taxon>Pentapetalae</taxon>
        <taxon>rosids</taxon>
        <taxon>malvids</taxon>
        <taxon>Myrtales</taxon>
        <taxon>Myrtaceae</taxon>
        <taxon>Myrtoideae</taxon>
        <taxon>Eucalypteae</taxon>
        <taxon>Eucalyptus</taxon>
    </lineage>
</organism>
<evidence type="ECO:0000313" key="8">
    <source>
        <dbReference type="EMBL" id="KAL3730588.1"/>
    </source>
</evidence>
<dbReference type="PROSITE" id="PS51005">
    <property type="entry name" value="NAC"/>
    <property type="match status" value="1"/>
</dbReference>
<dbReference type="GO" id="GO:0003677">
    <property type="term" value="F:DNA binding"/>
    <property type="evidence" value="ECO:0007669"/>
    <property type="project" value="UniProtKB-KW"/>
</dbReference>
<evidence type="ECO:0000259" key="7">
    <source>
        <dbReference type="PROSITE" id="PS51005"/>
    </source>
</evidence>
<keyword evidence="9" id="KW-1185">Reference proteome</keyword>
<reference evidence="8 9" key="1">
    <citation type="submission" date="2024-11" db="EMBL/GenBank/DDBJ databases">
        <title>Chromosome-level genome assembly of Eucalyptus globulus Labill. provides insights into its genome evolution.</title>
        <authorList>
            <person name="Li X."/>
        </authorList>
    </citation>
    <scope>NUCLEOTIDE SEQUENCE [LARGE SCALE GENOMIC DNA]</scope>
    <source>
        <strain evidence="8">CL2024</strain>
        <tissue evidence="8">Fresh tender leaves</tissue>
    </source>
</reference>
<feature type="domain" description="NAC" evidence="7">
    <location>
        <begin position="8"/>
        <end position="154"/>
    </location>
</feature>
<dbReference type="SUPFAM" id="SSF101941">
    <property type="entry name" value="NAC domain"/>
    <property type="match status" value="1"/>
</dbReference>
<dbReference type="Pfam" id="PF02365">
    <property type="entry name" value="NAM"/>
    <property type="match status" value="1"/>
</dbReference>
<evidence type="ECO:0000256" key="4">
    <source>
        <dbReference type="ARBA" id="ARBA00023163"/>
    </source>
</evidence>
<gene>
    <name evidence="8" type="ORF">ACJRO7_027588</name>
</gene>